<feature type="compositionally biased region" description="Basic residues" evidence="2">
    <location>
        <begin position="358"/>
        <end position="371"/>
    </location>
</feature>
<gene>
    <name evidence="3" type="ORF">PPAR1163_LOCUS23369</name>
</gene>
<keyword evidence="1" id="KW-0175">Coiled coil</keyword>
<organism evidence="3">
    <name type="scientific">Phaeomonas parva</name>
    <dbReference type="NCBI Taxonomy" id="124430"/>
    <lineage>
        <taxon>Eukaryota</taxon>
        <taxon>Sar</taxon>
        <taxon>Stramenopiles</taxon>
        <taxon>Ochrophyta</taxon>
        <taxon>Pinguiophyceae</taxon>
        <taxon>Pinguiochrysidales</taxon>
        <taxon>Pinguiochrysidaceae</taxon>
        <taxon>Phaeomonas</taxon>
    </lineage>
</organism>
<sequence>MAAFSGRAGEIRACMETEQVDLGGVTPAQVPQLVADAFGTPRDDLTEMIRVSLVVGAGKLGRQKYHADLPKALVAALREHGYEEDTGAALLWDCAGSFKHQHDTGKNLKILHVYPLATPPGADEDEADAGPQWTPQQILCICNMERFEDAVRHRTPTWQTRRQLVDVLKAEGASIAAMEQKMCTGTPLEPDEQAFYDEVSTELLEQKAAYLQTALRDMVQAGQIDTRDKAAALAAATERLRELQGVENPNPKVLKQIEKTSERIAHLETIRPIEVPLQHHAEIVEIWKRLQELEPLQKKEQSGNLSLNEIRQLAERDELREQVAMLQNRSRAWFEEEDSFEARKTELRSKFVAAQRKKRSAAQARAAKKKASGWAPTSAARGGVRNPGRAKAKGAGVRSKFAALGLDSDSDSD</sequence>
<dbReference type="AlphaFoldDB" id="A0A7S1UE10"/>
<proteinExistence type="predicted"/>
<accession>A0A7S1UE10</accession>
<feature type="coiled-coil region" evidence="1">
    <location>
        <begin position="309"/>
        <end position="336"/>
    </location>
</feature>
<feature type="region of interest" description="Disordered" evidence="2">
    <location>
        <begin position="358"/>
        <end position="397"/>
    </location>
</feature>
<protein>
    <submittedName>
        <fullName evidence="3">Uncharacterized protein</fullName>
    </submittedName>
</protein>
<evidence type="ECO:0000256" key="2">
    <source>
        <dbReference type="SAM" id="MobiDB-lite"/>
    </source>
</evidence>
<reference evidence="3" key="1">
    <citation type="submission" date="2021-01" db="EMBL/GenBank/DDBJ databases">
        <authorList>
            <person name="Corre E."/>
            <person name="Pelletier E."/>
            <person name="Niang G."/>
            <person name="Scheremetjew M."/>
            <person name="Finn R."/>
            <person name="Kale V."/>
            <person name="Holt S."/>
            <person name="Cochrane G."/>
            <person name="Meng A."/>
            <person name="Brown T."/>
            <person name="Cohen L."/>
        </authorList>
    </citation>
    <scope>NUCLEOTIDE SEQUENCE</scope>
    <source>
        <strain evidence="3">CCMP2877</strain>
    </source>
</reference>
<dbReference type="EMBL" id="HBGJ01037061">
    <property type="protein sequence ID" value="CAD9264953.1"/>
    <property type="molecule type" value="Transcribed_RNA"/>
</dbReference>
<evidence type="ECO:0000313" key="3">
    <source>
        <dbReference type="EMBL" id="CAD9264953.1"/>
    </source>
</evidence>
<name>A0A7S1UE10_9STRA</name>
<evidence type="ECO:0000256" key="1">
    <source>
        <dbReference type="SAM" id="Coils"/>
    </source>
</evidence>